<sequence>MKIVSVASHRGPTPLAAKVTVIPPWRAINDSKQATPPHPAEDSTQDNDPAPRTSISGSGDAMDIDSDDPDLCQPPITAPLAAVPSSNCAEDVAKKQSTAPPPPDVNAREGAAALTSVSRSDGAEHCNSSALDSCPSPLAARPEVVPPSGTNALTTESTSPPPAKGAAAQDTSAATSIKGQSADITPSDSAIDPSVRPTSAPPAADAPVAPPTPISRFEEATRVESPARDSGPLVLHLRLAPPHKTSGLDPSPPSEDIQPQHSKPAADQAAKQASTALPPDGTAKDTRLAAPMSSPQSDSPGPNPCAPAVVGADAGLAANDTSAPPDFDAGLAAKHATLPQDASAQDSAPARATSLPRSEDTQPAVLPPSKPTATGAGNQTGPPHPPDGTAKDTSPAAPTSSAQDTGRASPSAVVPRGTAPAATAFNPFPAAVPSASSGQDAGPATRRRPQETCPARTASVAQSEDVKQPVLPPSKAAGKDNADSVPATILPASSAKDTGPAAPTAGSAPEAAISAAPHPDPAAILPASLSEPATKAQPEGGSRDSSLTPDPADDDAMNLDNAPQTESTKENGKSKSKSKKGKGSDKDPNVKRTRRGKKEMTEEEKKEAERKAAERKKARLGSSYREVRTLPFSLHFPSLLIICLLLSPPLRPVFMEKVWPRDRCAAAHDTHKQMQKAARNPKWDYGLPLMTLVREMVKWGSDDTYPDAFYTDRTLFCPTAPAVQALQGILESDFQLCLRLCPQLIQVAANDPFFNKDVIRLKLIKQACESEDEVKATSWKILYQMMMRTDSTAEYTQDKETRSLFSSAFRKLHTLAQSSYRLFHHFTPVPPTKLRPNTDSLLVAGTFVIDKIRMLDACANSSLPPSDEPLNPTDASTAPIKPARNSNTPNGLVFLQKRVWEMMLCCLMMQHSKCKAKLAASKSKDSKSSRHWTAEQEQQLMKFDHSKSLYDTGDLSATPSRNDVKRWSKMRLSCFGSMAVFFLYGAAGWWHGFTDSHNYNKQDVWALVHLAHAKHEWLYEKGHSRERRQADTPWYCFDSFIRWLLSKAAMDTEHPEDFDWEAVPSFLASKVTEARLLRFALQDILAEVCCGEPEASGNYNGYPAPDVNLSCQDRTAADRVCDCNDPCCQHPSHFPSSPPVPGNPPSSDNAHGHAADDSATDHDPSSSKIHSKASSPNPATRPTTKNNTPVKRGRKLIAVVVPSEQVCSTKKMRVDLGEANATLDRDELDADAGGEEEEEEVVVVVEEEEEEDEEEEEVSRTRRENPYHDLVAEVSSSDEE</sequence>
<feature type="compositionally biased region" description="Polar residues" evidence="1">
    <location>
        <begin position="169"/>
        <end position="188"/>
    </location>
</feature>
<feature type="region of interest" description="Disordered" evidence="1">
    <location>
        <begin position="862"/>
        <end position="883"/>
    </location>
</feature>
<dbReference type="PANTHER" id="PTHR48193">
    <property type="entry name" value="ZINC METALLOPROTEASE ZMPB-RELATED"/>
    <property type="match status" value="1"/>
</dbReference>
<reference evidence="3 4" key="3">
    <citation type="journal article" date="2017" name="G3 (Bethesda)">
        <title>Comparative analysis highlights variable genome content of wheat rusts and divergence of the mating loci.</title>
        <authorList>
            <person name="Cuomo C.A."/>
            <person name="Bakkeren G."/>
            <person name="Khalil H.B."/>
            <person name="Panwar V."/>
            <person name="Joly D."/>
            <person name="Linning R."/>
            <person name="Sakthikumar S."/>
            <person name="Song X."/>
            <person name="Adiconis X."/>
            <person name="Fan L."/>
            <person name="Goldberg J.M."/>
            <person name="Levin J.Z."/>
            <person name="Young S."/>
            <person name="Zeng Q."/>
            <person name="Anikster Y."/>
            <person name="Bruce M."/>
            <person name="Wang M."/>
            <person name="Yin C."/>
            <person name="McCallum B."/>
            <person name="Szabo L.J."/>
            <person name="Hulbert S."/>
            <person name="Chen X."/>
            <person name="Fellers J.P."/>
        </authorList>
    </citation>
    <scope>NUCLEOTIDE SEQUENCE</scope>
    <source>
        <strain evidence="3">isolate 1-1 / race 1 (BBBD)</strain>
        <strain evidence="4">Isolate 1-1 / race 1 (BBBD)</strain>
    </source>
</reference>
<feature type="compositionally biased region" description="Low complexity" evidence="1">
    <location>
        <begin position="197"/>
        <end position="207"/>
    </location>
</feature>
<protein>
    <recommendedName>
        <fullName evidence="5">Golgi to ER traffic-protein</fullName>
    </recommendedName>
</protein>
<reference evidence="3" key="4">
    <citation type="submission" date="2025-05" db="UniProtKB">
        <authorList>
            <consortium name="EnsemblFungi"/>
        </authorList>
    </citation>
    <scope>IDENTIFICATION</scope>
    <source>
        <strain evidence="3">isolate 1-1 / race 1 (BBBD)</strain>
    </source>
</reference>
<feature type="region of interest" description="Disordered" evidence="1">
    <location>
        <begin position="23"/>
        <end position="620"/>
    </location>
</feature>
<feature type="compositionally biased region" description="Low complexity" evidence="1">
    <location>
        <begin position="498"/>
        <end position="517"/>
    </location>
</feature>
<feature type="compositionally biased region" description="Polar residues" evidence="1">
    <location>
        <begin position="1176"/>
        <end position="1189"/>
    </location>
</feature>
<feature type="compositionally biased region" description="Basic and acidic residues" evidence="1">
    <location>
        <begin position="216"/>
        <end position="227"/>
    </location>
</feature>
<feature type="compositionally biased region" description="Polar residues" evidence="1">
    <location>
        <begin position="148"/>
        <end position="158"/>
    </location>
</feature>
<dbReference type="InterPro" id="IPR053094">
    <property type="entry name" value="Zinc_metalloprotease_ZmpB"/>
</dbReference>
<accession>A0A180G268</accession>
<dbReference type="VEuPathDB" id="FungiDB:PTTG_29741"/>
<gene>
    <name evidence="2" type="ORF">PTTG_29741</name>
</gene>
<feature type="compositionally biased region" description="Low complexity" evidence="1">
    <location>
        <begin position="262"/>
        <end position="276"/>
    </location>
</feature>
<feature type="compositionally biased region" description="Basic and acidic residues" evidence="1">
    <location>
        <begin position="1150"/>
        <end position="1165"/>
    </location>
</feature>
<dbReference type="STRING" id="630390.A0A180G268"/>
<dbReference type="OrthoDB" id="2507470at2759"/>
<reference evidence="2" key="1">
    <citation type="submission" date="2009-11" db="EMBL/GenBank/DDBJ databases">
        <authorList>
            <consortium name="The Broad Institute Genome Sequencing Platform"/>
            <person name="Ward D."/>
            <person name="Feldgarden M."/>
            <person name="Earl A."/>
            <person name="Young S.K."/>
            <person name="Zeng Q."/>
            <person name="Koehrsen M."/>
            <person name="Alvarado L."/>
            <person name="Berlin A."/>
            <person name="Bochicchio J."/>
            <person name="Borenstein D."/>
            <person name="Chapman S.B."/>
            <person name="Chen Z."/>
            <person name="Engels R."/>
            <person name="Freedman E."/>
            <person name="Gellesch M."/>
            <person name="Goldberg J."/>
            <person name="Griggs A."/>
            <person name="Gujja S."/>
            <person name="Heilman E."/>
            <person name="Heiman D."/>
            <person name="Hepburn T."/>
            <person name="Howarth C."/>
            <person name="Jen D."/>
            <person name="Larson L."/>
            <person name="Lewis B."/>
            <person name="Mehta T."/>
            <person name="Park D."/>
            <person name="Pearson M."/>
            <person name="Roberts A."/>
            <person name="Saif S."/>
            <person name="Shea T."/>
            <person name="Shenoy N."/>
            <person name="Sisk P."/>
            <person name="Stolte C."/>
            <person name="Sykes S."/>
            <person name="Thomson T."/>
            <person name="Walk T."/>
            <person name="White J."/>
            <person name="Yandava C."/>
            <person name="Izard J."/>
            <person name="Baranova O.V."/>
            <person name="Blanton J.M."/>
            <person name="Tanner A.C."/>
            <person name="Dewhirst F.E."/>
            <person name="Haas B."/>
            <person name="Nusbaum C."/>
            <person name="Birren B."/>
        </authorList>
    </citation>
    <scope>NUCLEOTIDE SEQUENCE [LARGE SCALE GENOMIC DNA]</scope>
    <source>
        <strain evidence="2">1-1 BBBD Race 1</strain>
    </source>
</reference>
<evidence type="ECO:0000313" key="3">
    <source>
        <dbReference type="EnsemblFungi" id="PTTG_29741-t43_1-p1"/>
    </source>
</evidence>
<feature type="compositionally biased region" description="Polar residues" evidence="1">
    <location>
        <begin position="396"/>
        <end position="408"/>
    </location>
</feature>
<feature type="compositionally biased region" description="Polar residues" evidence="1">
    <location>
        <begin position="371"/>
        <end position="381"/>
    </location>
</feature>
<feature type="region of interest" description="Disordered" evidence="1">
    <location>
        <begin position="1133"/>
        <end position="1195"/>
    </location>
</feature>
<feature type="compositionally biased region" description="Basic and acidic residues" evidence="1">
    <location>
        <begin position="1258"/>
        <end position="1271"/>
    </location>
</feature>
<dbReference type="PANTHER" id="PTHR48193:SF2">
    <property type="entry name" value="ZINC METALLOPROTEASE ZMPB"/>
    <property type="match status" value="1"/>
</dbReference>
<dbReference type="Proteomes" id="UP000005240">
    <property type="component" value="Unassembled WGS sequence"/>
</dbReference>
<reference evidence="2" key="2">
    <citation type="submission" date="2016-05" db="EMBL/GenBank/DDBJ databases">
        <title>Comparative analysis highlights variable genome content of wheat rusts and divergence of the mating loci.</title>
        <authorList>
            <person name="Cuomo C.A."/>
            <person name="Bakkeren G."/>
            <person name="Szabo L."/>
            <person name="Khalil H."/>
            <person name="Joly D."/>
            <person name="Goldberg J."/>
            <person name="Young S."/>
            <person name="Zeng Q."/>
            <person name="Fellers J."/>
        </authorList>
    </citation>
    <scope>NUCLEOTIDE SEQUENCE [LARGE SCALE GENOMIC DNA]</scope>
    <source>
        <strain evidence="2">1-1 BBBD Race 1</strain>
    </source>
</reference>
<keyword evidence="4" id="KW-1185">Reference proteome</keyword>
<feature type="compositionally biased region" description="Acidic residues" evidence="1">
    <location>
        <begin position="1226"/>
        <end position="1257"/>
    </location>
</feature>
<evidence type="ECO:0000313" key="2">
    <source>
        <dbReference type="EMBL" id="OAV86761.1"/>
    </source>
</evidence>
<evidence type="ECO:0008006" key="5">
    <source>
        <dbReference type="Google" id="ProtNLM"/>
    </source>
</evidence>
<dbReference type="AlphaFoldDB" id="A0A180G268"/>
<organism evidence="2">
    <name type="scientific">Puccinia triticina (isolate 1-1 / race 1 (BBBD))</name>
    <name type="common">Brown leaf rust fungus</name>
    <dbReference type="NCBI Taxonomy" id="630390"/>
    <lineage>
        <taxon>Eukaryota</taxon>
        <taxon>Fungi</taxon>
        <taxon>Dikarya</taxon>
        <taxon>Basidiomycota</taxon>
        <taxon>Pucciniomycotina</taxon>
        <taxon>Pucciniomycetes</taxon>
        <taxon>Pucciniales</taxon>
        <taxon>Pucciniaceae</taxon>
        <taxon>Puccinia</taxon>
    </lineage>
</organism>
<dbReference type="EMBL" id="ADAS02000827">
    <property type="protein sequence ID" value="OAV86761.1"/>
    <property type="molecule type" value="Genomic_DNA"/>
</dbReference>
<evidence type="ECO:0000256" key="1">
    <source>
        <dbReference type="SAM" id="MobiDB-lite"/>
    </source>
</evidence>
<feature type="compositionally biased region" description="Basic and acidic residues" evidence="1">
    <location>
        <begin position="598"/>
        <end position="612"/>
    </location>
</feature>
<name>A0A180G268_PUCT1</name>
<feature type="compositionally biased region" description="Low complexity" evidence="1">
    <location>
        <begin position="418"/>
        <end position="431"/>
    </location>
</feature>
<feature type="compositionally biased region" description="Low complexity" evidence="1">
    <location>
        <begin position="1166"/>
        <end position="1175"/>
    </location>
</feature>
<dbReference type="EnsemblFungi" id="PTTG_29741-t43_1">
    <property type="protein sequence ID" value="PTTG_29741-t43_1-p1"/>
    <property type="gene ID" value="PTTG_29741"/>
</dbReference>
<evidence type="ECO:0000313" key="4">
    <source>
        <dbReference type="Proteomes" id="UP000005240"/>
    </source>
</evidence>
<feature type="region of interest" description="Disordered" evidence="1">
    <location>
        <begin position="1218"/>
        <end position="1280"/>
    </location>
</feature>
<proteinExistence type="predicted"/>